<dbReference type="OrthoDB" id="345069at2"/>
<dbReference type="EMBL" id="NPDY01000011">
    <property type="protein sequence ID" value="PJZ69194.1"/>
    <property type="molecule type" value="Genomic_DNA"/>
</dbReference>
<sequence length="198" mass="22529">MAKGYHSRSPEEFQEFLKQNRERSKDKSKTRLILFIDLILLMFILAVVARIMNPLAFTGRKESNQASISGIQVRVSSNREGSGNFPVFFLFMRNQASSEISFPESNLIFQAKVSTNEGLVCFAENWEVPARIISPGKIEFFRFQLSEQAANSLPPECLFSKPSTWNRILWAFGGTPIRKFELDISSPKESANLKIDKL</sequence>
<keyword evidence="4" id="KW-1185">Reference proteome</keyword>
<keyword evidence="1" id="KW-0812">Transmembrane</keyword>
<dbReference type="Proteomes" id="UP000231990">
    <property type="component" value="Unassembled WGS sequence"/>
</dbReference>
<protein>
    <submittedName>
        <fullName evidence="3">Uncharacterized protein</fullName>
    </submittedName>
</protein>
<dbReference type="EMBL" id="NPDZ01000010">
    <property type="protein sequence ID" value="PJZ72424.1"/>
    <property type="molecule type" value="Genomic_DNA"/>
</dbReference>
<gene>
    <name evidence="2" type="ORF">CH360_11760</name>
    <name evidence="3" type="ORF">CH373_14860</name>
</gene>
<reference evidence="4 5" key="1">
    <citation type="submission" date="2017-07" db="EMBL/GenBank/DDBJ databases">
        <title>Leptospira spp. isolated from tropical soils.</title>
        <authorList>
            <person name="Thibeaux R."/>
            <person name="Iraola G."/>
            <person name="Ferres I."/>
            <person name="Bierque E."/>
            <person name="Girault D."/>
            <person name="Soupe-Gilbert M.-E."/>
            <person name="Picardeau M."/>
            <person name="Goarant C."/>
        </authorList>
    </citation>
    <scope>NUCLEOTIDE SEQUENCE [LARGE SCALE GENOMIC DNA]</scope>
    <source>
        <strain evidence="3 5">FH1-B-B1</strain>
        <strain evidence="2 4">FH1-B-C1</strain>
    </source>
</reference>
<feature type="transmembrane region" description="Helical" evidence="1">
    <location>
        <begin position="32"/>
        <end position="52"/>
    </location>
</feature>
<evidence type="ECO:0000313" key="4">
    <source>
        <dbReference type="Proteomes" id="UP000231962"/>
    </source>
</evidence>
<comment type="caution">
    <text evidence="3">The sequence shown here is derived from an EMBL/GenBank/DDBJ whole genome shotgun (WGS) entry which is preliminary data.</text>
</comment>
<proteinExistence type="predicted"/>
<dbReference type="Proteomes" id="UP000231962">
    <property type="component" value="Unassembled WGS sequence"/>
</dbReference>
<evidence type="ECO:0000313" key="3">
    <source>
        <dbReference type="EMBL" id="PJZ72424.1"/>
    </source>
</evidence>
<evidence type="ECO:0000256" key="1">
    <source>
        <dbReference type="SAM" id="Phobius"/>
    </source>
</evidence>
<evidence type="ECO:0000313" key="2">
    <source>
        <dbReference type="EMBL" id="PJZ69194.1"/>
    </source>
</evidence>
<name>A0A2M9ZKD9_9LEPT</name>
<dbReference type="RefSeq" id="WP_100714247.1">
    <property type="nucleotide sequence ID" value="NZ_NPDY01000011.1"/>
</dbReference>
<keyword evidence="1" id="KW-0472">Membrane</keyword>
<dbReference type="AlphaFoldDB" id="A0A2M9ZKD9"/>
<evidence type="ECO:0000313" key="5">
    <source>
        <dbReference type="Proteomes" id="UP000231990"/>
    </source>
</evidence>
<accession>A0A2M9ZKD9</accession>
<keyword evidence="1" id="KW-1133">Transmembrane helix</keyword>
<organism evidence="3 5">
    <name type="scientific">Leptospira perolatii</name>
    <dbReference type="NCBI Taxonomy" id="2023191"/>
    <lineage>
        <taxon>Bacteria</taxon>
        <taxon>Pseudomonadati</taxon>
        <taxon>Spirochaetota</taxon>
        <taxon>Spirochaetia</taxon>
        <taxon>Leptospirales</taxon>
        <taxon>Leptospiraceae</taxon>
        <taxon>Leptospira</taxon>
    </lineage>
</organism>